<dbReference type="PANTHER" id="PTHR48081:SF6">
    <property type="entry name" value="PEPTIDASE S9 PROLYL OLIGOPEPTIDASE CATALYTIC DOMAIN-CONTAINING PROTEIN"/>
    <property type="match status" value="1"/>
</dbReference>
<name>A0ABW8HQV3_9BACL</name>
<keyword evidence="5" id="KW-1185">Reference proteome</keyword>
<evidence type="ECO:0000313" key="4">
    <source>
        <dbReference type="EMBL" id="MFK0522020.1"/>
    </source>
</evidence>
<dbReference type="EMBL" id="JBIYSL010000001">
    <property type="protein sequence ID" value="MFK0522020.1"/>
    <property type="molecule type" value="Genomic_DNA"/>
</dbReference>
<evidence type="ECO:0000256" key="1">
    <source>
        <dbReference type="ARBA" id="ARBA00022801"/>
    </source>
</evidence>
<keyword evidence="2" id="KW-0472">Membrane</keyword>
<gene>
    <name evidence="4" type="ORF">ACINKY_07370</name>
</gene>
<keyword evidence="1 4" id="KW-0378">Hydrolase</keyword>
<dbReference type="GO" id="GO:0016787">
    <property type="term" value="F:hydrolase activity"/>
    <property type="evidence" value="ECO:0007669"/>
    <property type="project" value="UniProtKB-KW"/>
</dbReference>
<keyword evidence="2" id="KW-0812">Transmembrane</keyword>
<feature type="domain" description="BD-FAE-like" evidence="3">
    <location>
        <begin position="94"/>
        <end position="287"/>
    </location>
</feature>
<evidence type="ECO:0000256" key="2">
    <source>
        <dbReference type="SAM" id="Phobius"/>
    </source>
</evidence>
<dbReference type="Proteomes" id="UP001618531">
    <property type="component" value="Unassembled WGS sequence"/>
</dbReference>
<evidence type="ECO:0000313" key="5">
    <source>
        <dbReference type="Proteomes" id="UP001618531"/>
    </source>
</evidence>
<reference evidence="4 5" key="1">
    <citation type="submission" date="2024-11" db="EMBL/GenBank/DDBJ databases">
        <title>Identification and Characterization of a Novel Fosfomycin Bacillithiol Transferase FosB8 in Paenibacillus illinoisensis.</title>
        <authorList>
            <person name="Lu W."/>
        </authorList>
    </citation>
    <scope>NUCLEOTIDE SEQUENCE [LARGE SCALE GENOMIC DNA]</scope>
    <source>
        <strain evidence="4 5">WP77</strain>
    </source>
</reference>
<dbReference type="RefSeq" id="WP_402872875.1">
    <property type="nucleotide sequence ID" value="NZ_JBIYSL010000001.1"/>
</dbReference>
<dbReference type="InterPro" id="IPR050300">
    <property type="entry name" value="GDXG_lipolytic_enzyme"/>
</dbReference>
<comment type="caution">
    <text evidence="4">The sequence shown here is derived from an EMBL/GenBank/DDBJ whole genome shotgun (WGS) entry which is preliminary data.</text>
</comment>
<feature type="transmembrane region" description="Helical" evidence="2">
    <location>
        <begin position="21"/>
        <end position="38"/>
    </location>
</feature>
<dbReference type="Pfam" id="PF20434">
    <property type="entry name" value="BD-FAE"/>
    <property type="match status" value="1"/>
</dbReference>
<protein>
    <submittedName>
        <fullName evidence="4">Alpha/beta hydrolase fold domain-containing protein</fullName>
    </submittedName>
</protein>
<dbReference type="Gene3D" id="3.40.50.1820">
    <property type="entry name" value="alpha/beta hydrolase"/>
    <property type="match status" value="1"/>
</dbReference>
<accession>A0ABW8HQV3</accession>
<organism evidence="4 5">
    <name type="scientific">Paenibacillus illinoisensis</name>
    <dbReference type="NCBI Taxonomy" id="59845"/>
    <lineage>
        <taxon>Bacteria</taxon>
        <taxon>Bacillati</taxon>
        <taxon>Bacillota</taxon>
        <taxon>Bacilli</taxon>
        <taxon>Bacillales</taxon>
        <taxon>Paenibacillaceae</taxon>
        <taxon>Paenibacillus</taxon>
    </lineage>
</organism>
<dbReference type="SUPFAM" id="SSF53474">
    <property type="entry name" value="alpha/beta-Hydrolases"/>
    <property type="match status" value="1"/>
</dbReference>
<keyword evidence="2" id="KW-1133">Transmembrane helix</keyword>
<sequence length="358" mass="40130">MKKSNDLNSTRKKHKTLRIMGIVLLSLALICSSMFFYVRSHPEIIIGFIQDALYKGKPINSFVPFNPPGRNVKTNGVLYVNDIKYADEYPNSYLDISYPNTDSSIKRPTIVFFHGGGYFGGDKAMGDPMAVNDDANMLFDKLVENGYNLVNVNYALVPDYKFPVPVIQMNQAINFLVNNSVKYNLNMENVIVMGSSAGAVLTSQYGAIISNQEYANSLDIEPLLTTDDVKALVIDDALLAPNNLTFSEEMLFRNYLGTNNLKDSEAVKQFNTLLHLNDNFPPSFITAANTGGFPEDMKTLSNELTSYQIDNDYFYLDKIHGEIAHGYLANIRTDKNAQESFKRLVQFIDKYTKGSTAQ</sequence>
<dbReference type="InterPro" id="IPR029058">
    <property type="entry name" value="AB_hydrolase_fold"/>
</dbReference>
<evidence type="ECO:0000259" key="3">
    <source>
        <dbReference type="Pfam" id="PF20434"/>
    </source>
</evidence>
<dbReference type="InterPro" id="IPR049492">
    <property type="entry name" value="BD-FAE-like_dom"/>
</dbReference>
<proteinExistence type="predicted"/>
<dbReference type="PANTHER" id="PTHR48081">
    <property type="entry name" value="AB HYDROLASE SUPERFAMILY PROTEIN C4A8.06C"/>
    <property type="match status" value="1"/>
</dbReference>